<dbReference type="EMBL" id="CP049057">
    <property type="protein sequence ID" value="QIE58582.1"/>
    <property type="molecule type" value="Genomic_DNA"/>
</dbReference>
<dbReference type="SUPFAM" id="SSF49464">
    <property type="entry name" value="Carboxypeptidase regulatory domain-like"/>
    <property type="match status" value="1"/>
</dbReference>
<evidence type="ECO:0000256" key="10">
    <source>
        <dbReference type="RuleBase" id="RU003357"/>
    </source>
</evidence>
<evidence type="ECO:0000256" key="3">
    <source>
        <dbReference type="ARBA" id="ARBA00022452"/>
    </source>
</evidence>
<evidence type="ECO:0000256" key="5">
    <source>
        <dbReference type="ARBA" id="ARBA00022729"/>
    </source>
</evidence>
<dbReference type="InterPro" id="IPR012910">
    <property type="entry name" value="Plug_dom"/>
</dbReference>
<evidence type="ECO:0000256" key="4">
    <source>
        <dbReference type="ARBA" id="ARBA00022692"/>
    </source>
</evidence>
<keyword evidence="6 10" id="KW-0798">TonB box</keyword>
<dbReference type="SUPFAM" id="SSF56935">
    <property type="entry name" value="Porins"/>
    <property type="match status" value="1"/>
</dbReference>
<keyword evidence="7 10" id="KW-0472">Membrane</keyword>
<sequence>MKFIYLMVLALVSPYVLSQNCNLILSGTVIDLHDQSVLAGATVIVAGVEKAVVTDFDGNFKINNLCEGTYNLQISHPECKTEPFTVVVTEDVQQTFQLEHHLEALEQVLVTARGFVTKTESLLENKLATDVIDTYSGASLGDALRQISGVSSLTTGNAVVKPIINGLHSSRITTINNGVRQQDQEWGAEHSPNIDLNTAGSITVLKGASALQYSGDAIGGIVIVEPLPVRLTDSLYGKTILTGQTNGRGGALTTQLTKSYESGWFARVQGSVKGYGDFETPDYILSNTGVNEQNLSASFGVNKLTYGFNAYYSLFKSTLGILRASHIGGAQDQVASINSGEPSIIRDFTYDIDVPRQEVTHHLAKFSGFMELNNLGKLAVQYDFQANNRFEFDVRRGDDDKPSVDLELKTHTLMVDLTSKLNSNVNLKTGLVASYQNNFANPDTGVRRLIPDYDQYKMAGFAILDATINERLVAEAGARFDYTFIDALKFYRTSFWESRNYDVLFPDLVVDNFGNQILVNPELHFNNFSATLGAAYTIDEDYTLFANYSLASRAPNASELFSEGLHHSASRIELGDLRFTSEMAQKITATLQKKHGKIQFSINPYVNFINDFILIEPTGIEQTIRGNFQVWEYRQTQARLLGVDTDFSAEITERLTFNNQFSIVKGQDTTLDEALINMPPAQIINGLQYKLPILNESFLGLESTYVFEQNEFPNNNFEVFLPSTETFEVVDISTPPSAYHLLGLKAGTVFNYMPDNTMAVTLTVNNLLDTPYRDYLNRLRYYADDLGRTIQLQIKINY</sequence>
<name>A0A6G6GJ55_9FLAO</name>
<organism evidence="14 15">
    <name type="scientific">Rasiella rasia</name>
    <dbReference type="NCBI Taxonomy" id="2744027"/>
    <lineage>
        <taxon>Bacteria</taxon>
        <taxon>Pseudomonadati</taxon>
        <taxon>Bacteroidota</taxon>
        <taxon>Flavobacteriia</taxon>
        <taxon>Flavobacteriales</taxon>
        <taxon>Flavobacteriaceae</taxon>
        <taxon>Rasiella</taxon>
    </lineage>
</organism>
<dbReference type="Proteomes" id="UP000505306">
    <property type="component" value="Chromosome"/>
</dbReference>
<evidence type="ECO:0000256" key="11">
    <source>
        <dbReference type="SAM" id="SignalP"/>
    </source>
</evidence>
<dbReference type="GO" id="GO:0044718">
    <property type="term" value="P:siderophore transmembrane transport"/>
    <property type="evidence" value="ECO:0007669"/>
    <property type="project" value="TreeGrafter"/>
</dbReference>
<keyword evidence="15" id="KW-1185">Reference proteome</keyword>
<dbReference type="KEGG" id="mgel:G5B37_03110"/>
<keyword evidence="5 11" id="KW-0732">Signal</keyword>
<dbReference type="InterPro" id="IPR037066">
    <property type="entry name" value="Plug_dom_sf"/>
</dbReference>
<dbReference type="RefSeq" id="WP_164678607.1">
    <property type="nucleotide sequence ID" value="NZ_CP049057.1"/>
</dbReference>
<dbReference type="PANTHER" id="PTHR30069">
    <property type="entry name" value="TONB-DEPENDENT OUTER MEMBRANE RECEPTOR"/>
    <property type="match status" value="1"/>
</dbReference>
<dbReference type="InterPro" id="IPR036942">
    <property type="entry name" value="Beta-barrel_TonB_sf"/>
</dbReference>
<dbReference type="InterPro" id="IPR039426">
    <property type="entry name" value="TonB-dep_rcpt-like"/>
</dbReference>
<keyword evidence="3" id="KW-1134">Transmembrane beta strand</keyword>
<dbReference type="PANTHER" id="PTHR30069:SF29">
    <property type="entry name" value="HEMOGLOBIN AND HEMOGLOBIN-HAPTOGLOBIN-BINDING PROTEIN 1-RELATED"/>
    <property type="match status" value="1"/>
</dbReference>
<dbReference type="Pfam" id="PF00593">
    <property type="entry name" value="TonB_dep_Rec_b-barrel"/>
    <property type="match status" value="1"/>
</dbReference>
<dbReference type="Gene3D" id="2.60.40.1120">
    <property type="entry name" value="Carboxypeptidase-like, regulatory domain"/>
    <property type="match status" value="1"/>
</dbReference>
<proteinExistence type="inferred from homology"/>
<dbReference type="Pfam" id="PF13715">
    <property type="entry name" value="CarbopepD_reg_2"/>
    <property type="match status" value="1"/>
</dbReference>
<evidence type="ECO:0000256" key="8">
    <source>
        <dbReference type="ARBA" id="ARBA00023170"/>
    </source>
</evidence>
<evidence type="ECO:0000259" key="13">
    <source>
        <dbReference type="Pfam" id="PF07715"/>
    </source>
</evidence>
<keyword evidence="4" id="KW-0812">Transmembrane</keyword>
<keyword evidence="2" id="KW-0813">Transport</keyword>
<evidence type="ECO:0000256" key="6">
    <source>
        <dbReference type="ARBA" id="ARBA00023077"/>
    </source>
</evidence>
<dbReference type="AlphaFoldDB" id="A0A6G6GJ55"/>
<feature type="signal peptide" evidence="11">
    <location>
        <begin position="1"/>
        <end position="18"/>
    </location>
</feature>
<accession>A0A6G6GJ55</accession>
<comment type="subcellular location">
    <subcellularLocation>
        <location evidence="1">Cell outer membrane</location>
        <topology evidence="1">Multi-pass membrane protein</topology>
    </subcellularLocation>
</comment>
<feature type="chain" id="PRO_5026028705" evidence="11">
    <location>
        <begin position="19"/>
        <end position="798"/>
    </location>
</feature>
<evidence type="ECO:0000313" key="14">
    <source>
        <dbReference type="EMBL" id="QIE58582.1"/>
    </source>
</evidence>
<dbReference type="GO" id="GO:0015344">
    <property type="term" value="F:siderophore uptake transmembrane transporter activity"/>
    <property type="evidence" value="ECO:0007669"/>
    <property type="project" value="TreeGrafter"/>
</dbReference>
<evidence type="ECO:0000256" key="9">
    <source>
        <dbReference type="ARBA" id="ARBA00023237"/>
    </source>
</evidence>
<keyword evidence="9" id="KW-0998">Cell outer membrane</keyword>
<evidence type="ECO:0000259" key="12">
    <source>
        <dbReference type="Pfam" id="PF00593"/>
    </source>
</evidence>
<evidence type="ECO:0000256" key="2">
    <source>
        <dbReference type="ARBA" id="ARBA00022448"/>
    </source>
</evidence>
<dbReference type="Gene3D" id="2.40.170.20">
    <property type="entry name" value="TonB-dependent receptor, beta-barrel domain"/>
    <property type="match status" value="1"/>
</dbReference>
<dbReference type="Gene3D" id="2.170.130.10">
    <property type="entry name" value="TonB-dependent receptor, plug domain"/>
    <property type="match status" value="1"/>
</dbReference>
<dbReference type="InterPro" id="IPR000531">
    <property type="entry name" value="Beta-barrel_TonB"/>
</dbReference>
<gene>
    <name evidence="14" type="ORF">G5B37_03110</name>
</gene>
<evidence type="ECO:0000313" key="15">
    <source>
        <dbReference type="Proteomes" id="UP000505306"/>
    </source>
</evidence>
<comment type="similarity">
    <text evidence="10">Belongs to the TonB-dependent receptor family.</text>
</comment>
<dbReference type="InterPro" id="IPR008969">
    <property type="entry name" value="CarboxyPept-like_regulatory"/>
</dbReference>
<reference evidence="14 15" key="1">
    <citation type="submission" date="2020-02" db="EMBL/GenBank/DDBJ databases">
        <title>Complete genome sequence of Flavobacteriaceae bacterium.</title>
        <authorList>
            <person name="Kim S.-J."/>
            <person name="Kim Y.-S."/>
            <person name="Kim K.-H."/>
        </authorList>
    </citation>
    <scope>NUCLEOTIDE SEQUENCE [LARGE SCALE GENOMIC DNA]</scope>
    <source>
        <strain evidence="14 15">RR4-40</strain>
    </source>
</reference>
<feature type="domain" description="TonB-dependent receptor plug" evidence="13">
    <location>
        <begin position="130"/>
        <end position="221"/>
    </location>
</feature>
<dbReference type="Pfam" id="PF07715">
    <property type="entry name" value="Plug"/>
    <property type="match status" value="1"/>
</dbReference>
<protein>
    <submittedName>
        <fullName evidence="14">TonB-dependent receptor</fullName>
    </submittedName>
</protein>
<evidence type="ECO:0000256" key="1">
    <source>
        <dbReference type="ARBA" id="ARBA00004571"/>
    </source>
</evidence>
<dbReference type="GO" id="GO:0009279">
    <property type="term" value="C:cell outer membrane"/>
    <property type="evidence" value="ECO:0007669"/>
    <property type="project" value="UniProtKB-SubCell"/>
</dbReference>
<feature type="domain" description="TonB-dependent receptor-like beta-barrel" evidence="12">
    <location>
        <begin position="306"/>
        <end position="767"/>
    </location>
</feature>
<evidence type="ECO:0000256" key="7">
    <source>
        <dbReference type="ARBA" id="ARBA00023136"/>
    </source>
</evidence>
<keyword evidence="8 14" id="KW-0675">Receptor</keyword>